<sequence length="179" mass="20381">DLAQAKAAKLLKKRTGSVSSAHSGTNQSPRRLNTRGYAASVSTISHLDQPHDDDYYHLRAAAPLENTYQLEPIQRFPVKSITHIMREVFNEFLEDSPYEPEFGKKMTKIISEVMKHRVKDLMIPRYKVVCIVHIGQLNNQGMRISSQCLWNAKFDTFASCEFTNSTTFAVACVYGVYFE</sequence>
<evidence type="ECO:0000313" key="3">
    <source>
        <dbReference type="Ensembl" id="ENSCSAVP00000004827.1"/>
    </source>
</evidence>
<feature type="compositionally biased region" description="Polar residues" evidence="2">
    <location>
        <begin position="16"/>
        <end position="31"/>
    </location>
</feature>
<dbReference type="CDD" id="cd21458">
    <property type="entry name" value="DLC-like_TCTEX1D1"/>
    <property type="match status" value="1"/>
</dbReference>
<dbReference type="Ensembl" id="ENSCSAVT00000004895.1">
    <property type="protein sequence ID" value="ENSCSAVP00000004827.1"/>
    <property type="gene ID" value="ENSCSAVG00000002877.1"/>
</dbReference>
<evidence type="ECO:0000256" key="1">
    <source>
        <dbReference type="ARBA" id="ARBA00005361"/>
    </source>
</evidence>
<dbReference type="Proteomes" id="UP000007875">
    <property type="component" value="Unassembled WGS sequence"/>
</dbReference>
<protein>
    <recommendedName>
        <fullName evidence="5">Tctex1 domain-containing protein 1</fullName>
    </recommendedName>
</protein>
<evidence type="ECO:0008006" key="5">
    <source>
        <dbReference type="Google" id="ProtNLM"/>
    </source>
</evidence>
<dbReference type="Pfam" id="PF03645">
    <property type="entry name" value="Tctex-1"/>
    <property type="match status" value="1"/>
</dbReference>
<name>H2YHM8_CIOSA</name>
<comment type="similarity">
    <text evidence="1">Belongs to the dynein light chain Tctex-type family.</text>
</comment>
<dbReference type="HOGENOM" id="CLU_097204_4_0_1"/>
<dbReference type="OMA" id="CRQMAKT"/>
<dbReference type="GeneTree" id="ENSGT00940000160185"/>
<dbReference type="PANTHER" id="PTHR21255:SF65">
    <property type="entry name" value="TCTEX1 DOMAIN-CONTAINING PROTEIN 2"/>
    <property type="match status" value="1"/>
</dbReference>
<dbReference type="GO" id="GO:0007018">
    <property type="term" value="P:microtubule-based movement"/>
    <property type="evidence" value="ECO:0007669"/>
    <property type="project" value="TreeGrafter"/>
</dbReference>
<reference evidence="3" key="3">
    <citation type="submission" date="2025-09" db="UniProtKB">
        <authorList>
            <consortium name="Ensembl"/>
        </authorList>
    </citation>
    <scope>IDENTIFICATION</scope>
</reference>
<dbReference type="PANTHER" id="PTHR21255">
    <property type="entry name" value="T-COMPLEX-ASSOCIATED-TESTIS-EXPRESSED 1/ DYNEIN LIGHT CHAIN"/>
    <property type="match status" value="1"/>
</dbReference>
<evidence type="ECO:0000256" key="2">
    <source>
        <dbReference type="SAM" id="MobiDB-lite"/>
    </source>
</evidence>
<dbReference type="AlphaFoldDB" id="H2YHM8"/>
<dbReference type="STRING" id="51511.ENSCSAVP00000004827"/>
<dbReference type="GO" id="GO:0005737">
    <property type="term" value="C:cytoplasm"/>
    <property type="evidence" value="ECO:0007669"/>
    <property type="project" value="TreeGrafter"/>
</dbReference>
<feature type="region of interest" description="Disordered" evidence="2">
    <location>
        <begin position="10"/>
        <end position="33"/>
    </location>
</feature>
<dbReference type="GO" id="GO:0005868">
    <property type="term" value="C:cytoplasmic dynein complex"/>
    <property type="evidence" value="ECO:0007669"/>
    <property type="project" value="TreeGrafter"/>
</dbReference>
<accession>H2YHM8</accession>
<dbReference type="InterPro" id="IPR038586">
    <property type="entry name" value="Tctex-1-like_sf"/>
</dbReference>
<dbReference type="eggNOG" id="KOG4108">
    <property type="taxonomic scope" value="Eukaryota"/>
</dbReference>
<dbReference type="InParanoid" id="H2YHM8"/>
<reference evidence="3" key="2">
    <citation type="submission" date="2025-08" db="UniProtKB">
        <authorList>
            <consortium name="Ensembl"/>
        </authorList>
    </citation>
    <scope>IDENTIFICATION</scope>
</reference>
<dbReference type="Gene3D" id="3.30.1140.40">
    <property type="entry name" value="Tctex-1"/>
    <property type="match status" value="1"/>
</dbReference>
<evidence type="ECO:0000313" key="4">
    <source>
        <dbReference type="Proteomes" id="UP000007875"/>
    </source>
</evidence>
<organism evidence="3 4">
    <name type="scientific">Ciona savignyi</name>
    <name type="common">Pacific transparent sea squirt</name>
    <dbReference type="NCBI Taxonomy" id="51511"/>
    <lineage>
        <taxon>Eukaryota</taxon>
        <taxon>Metazoa</taxon>
        <taxon>Chordata</taxon>
        <taxon>Tunicata</taxon>
        <taxon>Ascidiacea</taxon>
        <taxon>Phlebobranchia</taxon>
        <taxon>Cionidae</taxon>
        <taxon>Ciona</taxon>
    </lineage>
</organism>
<dbReference type="InterPro" id="IPR005334">
    <property type="entry name" value="Tctex-1-like"/>
</dbReference>
<keyword evidence="4" id="KW-1185">Reference proteome</keyword>
<proteinExistence type="inferred from homology"/>
<reference evidence="4" key="1">
    <citation type="submission" date="2003-08" db="EMBL/GenBank/DDBJ databases">
        <authorList>
            <person name="Birren B."/>
            <person name="Nusbaum C."/>
            <person name="Abebe A."/>
            <person name="Abouelleil A."/>
            <person name="Adekoya E."/>
            <person name="Ait-zahra M."/>
            <person name="Allen N."/>
            <person name="Allen T."/>
            <person name="An P."/>
            <person name="Anderson M."/>
            <person name="Anderson S."/>
            <person name="Arachchi H."/>
            <person name="Armbruster J."/>
            <person name="Bachantsang P."/>
            <person name="Baldwin J."/>
            <person name="Barry A."/>
            <person name="Bayul T."/>
            <person name="Blitshsteyn B."/>
            <person name="Bloom T."/>
            <person name="Blye J."/>
            <person name="Boguslavskiy L."/>
            <person name="Borowsky M."/>
            <person name="Boukhgalter B."/>
            <person name="Brunache A."/>
            <person name="Butler J."/>
            <person name="Calixte N."/>
            <person name="Calvo S."/>
            <person name="Camarata J."/>
            <person name="Campo K."/>
            <person name="Chang J."/>
            <person name="Cheshatsang Y."/>
            <person name="Citroen M."/>
            <person name="Collymore A."/>
            <person name="Considine T."/>
            <person name="Cook A."/>
            <person name="Cooke P."/>
            <person name="Corum B."/>
            <person name="Cuomo C."/>
            <person name="David R."/>
            <person name="Dawoe T."/>
            <person name="Degray S."/>
            <person name="Dodge S."/>
            <person name="Dooley K."/>
            <person name="Dorje P."/>
            <person name="Dorjee K."/>
            <person name="Dorris L."/>
            <person name="Duffey N."/>
            <person name="Dupes A."/>
            <person name="Elkins T."/>
            <person name="Engels R."/>
            <person name="Erickson J."/>
            <person name="Farina A."/>
            <person name="Faro S."/>
            <person name="Ferreira P."/>
            <person name="Fischer H."/>
            <person name="Fitzgerald M."/>
            <person name="Foley K."/>
            <person name="Gage D."/>
            <person name="Galagan J."/>
            <person name="Gearin G."/>
            <person name="Gnerre S."/>
            <person name="Gnirke A."/>
            <person name="Goyette A."/>
            <person name="Graham J."/>
            <person name="Grandbois E."/>
            <person name="Gyaltsen K."/>
            <person name="Hafez N."/>
            <person name="Hagopian D."/>
            <person name="Hagos B."/>
            <person name="Hall J."/>
            <person name="Hatcher B."/>
            <person name="Heller A."/>
            <person name="Higgins H."/>
            <person name="Honan T."/>
            <person name="Horn A."/>
            <person name="Houde N."/>
            <person name="Hughes L."/>
            <person name="Hulme W."/>
            <person name="Husby E."/>
            <person name="Iliev I."/>
            <person name="Jaffe D."/>
            <person name="Jones C."/>
            <person name="Kamal M."/>
            <person name="Kamat A."/>
            <person name="Kamvysselis M."/>
            <person name="Karlsson E."/>
            <person name="Kells C."/>
            <person name="Kieu A."/>
            <person name="Kisner P."/>
            <person name="Kodira C."/>
            <person name="Kulbokas E."/>
            <person name="Labutti K."/>
            <person name="Lama D."/>
            <person name="Landers T."/>
            <person name="Leger J."/>
            <person name="Levine S."/>
            <person name="Lewis D."/>
            <person name="Lewis T."/>
            <person name="Lindblad-toh K."/>
            <person name="Liu X."/>
            <person name="Lokyitsang T."/>
            <person name="Lokyitsang Y."/>
            <person name="Lucien O."/>
            <person name="Lui A."/>
            <person name="Ma L.J."/>
            <person name="Mabbitt R."/>
            <person name="Macdonald J."/>
            <person name="Maclean C."/>
            <person name="Major J."/>
            <person name="Manning J."/>
            <person name="Marabella R."/>
            <person name="Maru K."/>
            <person name="Matthews C."/>
            <person name="Mauceli E."/>
            <person name="Mccarthy M."/>
            <person name="Mcdonough S."/>
            <person name="Mcghee T."/>
            <person name="Meldrim J."/>
            <person name="Meneus L."/>
            <person name="Mesirov J."/>
            <person name="Mihalev A."/>
            <person name="Mihova T."/>
            <person name="Mikkelsen T."/>
            <person name="Mlenga V."/>
            <person name="Moru K."/>
            <person name="Mozes J."/>
            <person name="Mulrain L."/>
            <person name="Munson G."/>
            <person name="Naylor J."/>
            <person name="Newes C."/>
            <person name="Nguyen C."/>
            <person name="Nguyen N."/>
            <person name="Nguyen T."/>
            <person name="Nicol R."/>
            <person name="Nielsen C."/>
            <person name="Nizzari M."/>
            <person name="Norbu C."/>
            <person name="Norbu N."/>
            <person name="O'donnell P."/>
            <person name="Okoawo O."/>
            <person name="O'leary S."/>
            <person name="Omotosho B."/>
            <person name="O'neill K."/>
            <person name="Osman S."/>
            <person name="Parker S."/>
            <person name="Perrin D."/>
            <person name="Phunkhang P."/>
            <person name="Piqani B."/>
            <person name="Purcell S."/>
            <person name="Rachupka T."/>
            <person name="Ramasamy U."/>
            <person name="Rameau R."/>
            <person name="Ray V."/>
            <person name="Raymond C."/>
            <person name="Retta R."/>
            <person name="Richardson S."/>
            <person name="Rise C."/>
            <person name="Rodriguez J."/>
            <person name="Rogers J."/>
            <person name="Rogov P."/>
            <person name="Rutman M."/>
            <person name="Schupbach R."/>
            <person name="Seaman C."/>
            <person name="Settipalli S."/>
            <person name="Sharpe T."/>
            <person name="Sheridan J."/>
            <person name="Sherpa N."/>
            <person name="Shi J."/>
            <person name="Smirnov S."/>
            <person name="Smith C."/>
            <person name="Sougnez C."/>
            <person name="Spencer B."/>
            <person name="Stalker J."/>
            <person name="Stange-thomann N."/>
            <person name="Stavropoulos S."/>
            <person name="Stetson K."/>
            <person name="Stone C."/>
            <person name="Stone S."/>
            <person name="Stubbs M."/>
            <person name="Talamas J."/>
            <person name="Tchuinga P."/>
            <person name="Tenzing P."/>
            <person name="Tesfaye S."/>
            <person name="Theodore J."/>
            <person name="Thoulutsang Y."/>
            <person name="Topham K."/>
            <person name="Towey S."/>
            <person name="Tsamla T."/>
            <person name="Tsomo N."/>
            <person name="Vallee D."/>
            <person name="Vassiliev H."/>
            <person name="Venkataraman V."/>
            <person name="Vinson J."/>
            <person name="Vo A."/>
            <person name="Wade C."/>
            <person name="Wang S."/>
            <person name="Wangchuk T."/>
            <person name="Wangdi T."/>
            <person name="Whittaker C."/>
            <person name="Wilkinson J."/>
            <person name="Wu Y."/>
            <person name="Wyman D."/>
            <person name="Yadav S."/>
            <person name="Yang S."/>
            <person name="Yang X."/>
            <person name="Yeager S."/>
            <person name="Yee E."/>
            <person name="Young G."/>
            <person name="Zainoun J."/>
            <person name="Zembeck L."/>
            <person name="Zimmer A."/>
            <person name="Zody M."/>
            <person name="Lander E."/>
        </authorList>
    </citation>
    <scope>NUCLEOTIDE SEQUENCE [LARGE SCALE GENOMIC DNA]</scope>
</reference>
<dbReference type="GO" id="GO:0045505">
    <property type="term" value="F:dynein intermediate chain binding"/>
    <property type="evidence" value="ECO:0007669"/>
    <property type="project" value="TreeGrafter"/>
</dbReference>